<reference evidence="1 2" key="1">
    <citation type="submission" date="2012-12" db="EMBL/GenBank/DDBJ databases">
        <authorList>
            <person name="Weinstock G."/>
            <person name="Sodergren E."/>
            <person name="Lobos E.A."/>
            <person name="Fulton L."/>
            <person name="Fulton R."/>
            <person name="Courtney L."/>
            <person name="Fronick C."/>
            <person name="O'Laughlin M."/>
            <person name="Godfrey J."/>
            <person name="Wilson R.M."/>
            <person name="Miner T."/>
            <person name="Farmer C."/>
            <person name="Delehaunty K."/>
            <person name="Cordes M."/>
            <person name="Minx P."/>
            <person name="Tomlinson C."/>
            <person name="Chen J."/>
            <person name="Wollam A."/>
            <person name="Pepin K.H."/>
            <person name="Bhonagiri V."/>
            <person name="Zhang X."/>
            <person name="Suruliraj S."/>
            <person name="Antonio M."/>
            <person name="Secka O."/>
            <person name="Thomas J."/>
            <person name="Warren W."/>
            <person name="Mitreva M."/>
            <person name="Mardis E.R."/>
            <person name="Wilson R.K."/>
        </authorList>
    </citation>
    <scope>NUCLEOTIDE SEQUENCE [LARGE SCALE GENOMIC DNA]</scope>
    <source>
        <strain evidence="1 2">HP260AFii</strain>
    </source>
</reference>
<evidence type="ECO:0000313" key="2">
    <source>
        <dbReference type="Proteomes" id="UP000011945"/>
    </source>
</evidence>
<proteinExistence type="predicted"/>
<accession>A0ABC9S8U0</accession>
<comment type="caution">
    <text evidence="1">The sequence shown here is derived from an EMBL/GenBank/DDBJ whole genome shotgun (WGS) entry which is preliminary data.</text>
</comment>
<name>A0ABC9S8U0_HELPX</name>
<organism evidence="1 2">
    <name type="scientific">Helicobacter pylori HP260AFii</name>
    <dbReference type="NCBI Taxonomy" id="1159077"/>
    <lineage>
        <taxon>Bacteria</taxon>
        <taxon>Pseudomonadati</taxon>
        <taxon>Campylobacterota</taxon>
        <taxon>Epsilonproteobacteria</taxon>
        <taxon>Campylobacterales</taxon>
        <taxon>Helicobacteraceae</taxon>
        <taxon>Helicobacter</taxon>
    </lineage>
</organism>
<dbReference type="Proteomes" id="UP000011945">
    <property type="component" value="Unassembled WGS sequence"/>
</dbReference>
<protein>
    <submittedName>
        <fullName evidence="1">Uncharacterized protein</fullName>
    </submittedName>
</protein>
<gene>
    <name evidence="1" type="ORF">HMPREF1449_01337</name>
</gene>
<dbReference type="EMBL" id="APEZ01000067">
    <property type="protein sequence ID" value="EMH65022.1"/>
    <property type="molecule type" value="Genomic_DNA"/>
</dbReference>
<sequence length="40" mass="4724">MTDATLLFSEFMITLYNGFSIRKESHKRLQRAKALFYTPP</sequence>
<evidence type="ECO:0000313" key="1">
    <source>
        <dbReference type="EMBL" id="EMH65022.1"/>
    </source>
</evidence>
<dbReference type="AlphaFoldDB" id="A0ABC9S8U0"/>